<dbReference type="EMBL" id="AAWS01000002">
    <property type="protein sequence ID" value="EAY31786.1"/>
    <property type="molecule type" value="Genomic_DNA"/>
</dbReference>
<comment type="caution">
    <text evidence="1">The sequence shown here is derived from an EMBL/GenBank/DDBJ whole genome shotgun (WGS) entry which is preliminary data.</text>
</comment>
<reference evidence="1 2" key="1">
    <citation type="submission" date="2007-01" db="EMBL/GenBank/DDBJ databases">
        <authorList>
            <person name="Haygood M."/>
            <person name="Podell S."/>
            <person name="Anderson C."/>
            <person name="Hopkinson B."/>
            <person name="Roe K."/>
            <person name="Barbeau K."/>
            <person name="Gaasterland T."/>
            <person name="Ferriera S."/>
            <person name="Johnson J."/>
            <person name="Kravitz S."/>
            <person name="Beeson K."/>
            <person name="Sutton G."/>
            <person name="Rogers Y.-H."/>
            <person name="Friedman R."/>
            <person name="Frazier M."/>
            <person name="Venter J.C."/>
        </authorList>
    </citation>
    <scope>NUCLEOTIDE SEQUENCE [LARGE SCALE GENOMIC DNA]</scope>
    <source>
        <strain evidence="1 2">ATCC 23134</strain>
    </source>
</reference>
<dbReference type="AlphaFoldDB" id="A1ZDP7"/>
<keyword evidence="2" id="KW-1185">Reference proteome</keyword>
<organism evidence="1 2">
    <name type="scientific">Microscilla marina ATCC 23134</name>
    <dbReference type="NCBI Taxonomy" id="313606"/>
    <lineage>
        <taxon>Bacteria</taxon>
        <taxon>Pseudomonadati</taxon>
        <taxon>Bacteroidota</taxon>
        <taxon>Cytophagia</taxon>
        <taxon>Cytophagales</taxon>
        <taxon>Microscillaceae</taxon>
        <taxon>Microscilla</taxon>
    </lineage>
</organism>
<evidence type="ECO:0000313" key="2">
    <source>
        <dbReference type="Proteomes" id="UP000004095"/>
    </source>
</evidence>
<sequence>MNAFALENRQKPVTRVRFNNFENLEVELKHEGAFFNINELNALTTILSDVPCQERGFRALCNYWQQHQQYSLKQGFAEQFFDYVKTIDEVLEKVHALCFPEEFEEYISDVLAKLQWAKSLYLGIASHKEVCVDQHCLNPQKLLKMRPRRVIRHLNKFIQNAEKTTLVSSDWFLYQQSTMLARTYNISFSVN</sequence>
<dbReference type="Proteomes" id="UP000004095">
    <property type="component" value="Unassembled WGS sequence"/>
</dbReference>
<protein>
    <submittedName>
        <fullName evidence="1">Uncharacterized protein</fullName>
    </submittedName>
</protein>
<name>A1ZDP7_MICM2</name>
<gene>
    <name evidence="1" type="ORF">M23134_05292</name>
</gene>
<proteinExistence type="predicted"/>
<evidence type="ECO:0000313" key="1">
    <source>
        <dbReference type="EMBL" id="EAY31786.1"/>
    </source>
</evidence>
<accession>A1ZDP7</accession>
<dbReference type="RefSeq" id="WP_002693678.1">
    <property type="nucleotide sequence ID" value="NZ_AAWS01000002.1"/>
</dbReference>